<keyword evidence="1" id="KW-0732">Signal</keyword>
<name>A0AAN0S3Y7_9ENTR</name>
<organism evidence="2 3">
    <name type="scientific">Cedecea neteri</name>
    <dbReference type="NCBI Taxonomy" id="158822"/>
    <lineage>
        <taxon>Bacteria</taxon>
        <taxon>Pseudomonadati</taxon>
        <taxon>Pseudomonadota</taxon>
        <taxon>Gammaproteobacteria</taxon>
        <taxon>Enterobacterales</taxon>
        <taxon>Enterobacteriaceae</taxon>
        <taxon>Cedecea</taxon>
    </lineage>
</organism>
<dbReference type="AlphaFoldDB" id="A0AAN0S3Y7"/>
<dbReference type="RefSeq" id="WP_039290562.1">
    <property type="nucleotide sequence ID" value="NZ_CP009458.1"/>
</dbReference>
<feature type="chain" id="PRO_5042964276" evidence="1">
    <location>
        <begin position="20"/>
        <end position="154"/>
    </location>
</feature>
<feature type="signal peptide" evidence="1">
    <location>
        <begin position="1"/>
        <end position="19"/>
    </location>
</feature>
<dbReference type="KEGG" id="cem:LH23_09680"/>
<evidence type="ECO:0000256" key="1">
    <source>
        <dbReference type="SAM" id="SignalP"/>
    </source>
</evidence>
<evidence type="ECO:0000313" key="3">
    <source>
        <dbReference type="Proteomes" id="UP000029516"/>
    </source>
</evidence>
<protein>
    <submittedName>
        <fullName evidence="2">Uncharacterized protein</fullName>
    </submittedName>
</protein>
<reference evidence="2 3" key="1">
    <citation type="submission" date="2014-09" db="EMBL/GenBank/DDBJ databases">
        <authorList>
            <person name="Chan K.-G."/>
        </authorList>
    </citation>
    <scope>NUCLEOTIDE SEQUENCE [LARGE SCALE GENOMIC DNA]</scope>
    <source>
        <strain evidence="2 3">M006</strain>
    </source>
</reference>
<gene>
    <name evidence="2" type="ORF">LH23_09680</name>
</gene>
<evidence type="ECO:0000313" key="2">
    <source>
        <dbReference type="EMBL" id="AIR60919.1"/>
    </source>
</evidence>
<accession>A0AAN0S3Y7</accession>
<dbReference type="EMBL" id="CP009458">
    <property type="protein sequence ID" value="AIR60919.1"/>
    <property type="molecule type" value="Genomic_DNA"/>
</dbReference>
<proteinExistence type="predicted"/>
<dbReference type="Proteomes" id="UP000029516">
    <property type="component" value="Chromosome"/>
</dbReference>
<sequence length="154" mass="17025">MKRKYLAFALFLSLPAVTAKPSLVVCEPQDKSSTTSSEIWPAPYMDNDQLCFNIQADKGSTCVGNGQTTQWMTEAVIVDIGGEPQGRDDTWFRVVQPVVNDKEIAYKIEGSRDQKTWGLVSNVEINRLTGGAIDWFVAEHGGTAYQCHLEGPKI</sequence>